<feature type="region of interest" description="Disordered" evidence="1">
    <location>
        <begin position="180"/>
        <end position="251"/>
    </location>
</feature>
<accession>M5C9J3</accession>
<dbReference type="Proteomes" id="UP000012065">
    <property type="component" value="Unassembled WGS sequence"/>
</dbReference>
<evidence type="ECO:0000313" key="2">
    <source>
        <dbReference type="EMBL" id="CCO35715.1"/>
    </source>
</evidence>
<sequence>MFYSVSLKHDNKTLPSGIFDTGYNRPDTWGSYIPKSLLSVEDLAYWVTTPMPEAFLSPATAPSHPDSPENLLLMLSARPFVDPQTGSLIPGPGGVSFAVYVILRVLMTGRYLLDCPYLFSAPIDRPATVKKIRAIVTACCALLISDLEACLENIRGSFGGCLEADGCQFIPYPDSGPTVCGSSITKSPPEPSPTKTELADRKKKKQKSTKPKSVLARGGGQVKRKVKTPLSSSRTKLATPDAKEDTPRTTLRRKKIRVDPPWQVMFVRFFERLGKPLPGPFQAAIEESRPSQESLINN</sequence>
<dbReference type="AlphaFoldDB" id="M5C9J3"/>
<reference evidence="2 3" key="1">
    <citation type="journal article" date="2013" name="J. Biotechnol.">
        <title>Establishment and interpretation of the genome sequence of the phytopathogenic fungus Rhizoctonia solani AG1-IB isolate 7/3/14.</title>
        <authorList>
            <person name="Wibberg D.W."/>
            <person name="Jelonek L.J."/>
            <person name="Rupp O.R."/>
            <person name="Hennig M.H."/>
            <person name="Eikmeyer F.E."/>
            <person name="Goesmann A.G."/>
            <person name="Hartmann A.H."/>
            <person name="Borriss R.B."/>
            <person name="Grosch R.G."/>
            <person name="Puehler A.P."/>
            <person name="Schlueter A.S."/>
        </authorList>
    </citation>
    <scope>NUCLEOTIDE SEQUENCE [LARGE SCALE GENOMIC DNA]</scope>
    <source>
        <strain evidence="3">AG1-IB / isolate 7/3/14</strain>
    </source>
</reference>
<proteinExistence type="predicted"/>
<feature type="compositionally biased region" description="Basic residues" evidence="1">
    <location>
        <begin position="201"/>
        <end position="210"/>
    </location>
</feature>
<organism evidence="2 3">
    <name type="scientific">Thanatephorus cucumeris (strain AG1-IB / isolate 7/3/14)</name>
    <name type="common">Lettuce bottom rot fungus</name>
    <name type="synonym">Rhizoctonia solani</name>
    <dbReference type="NCBI Taxonomy" id="1108050"/>
    <lineage>
        <taxon>Eukaryota</taxon>
        <taxon>Fungi</taxon>
        <taxon>Dikarya</taxon>
        <taxon>Basidiomycota</taxon>
        <taxon>Agaricomycotina</taxon>
        <taxon>Agaricomycetes</taxon>
        <taxon>Cantharellales</taxon>
        <taxon>Ceratobasidiaceae</taxon>
        <taxon>Rhizoctonia</taxon>
        <taxon>Rhizoctonia solani AG-1</taxon>
    </lineage>
</organism>
<dbReference type="HOGENOM" id="CLU_934411_0_0_1"/>
<comment type="caution">
    <text evidence="2">The sequence shown here is derived from an EMBL/GenBank/DDBJ whole genome shotgun (WGS) entry which is preliminary data.</text>
</comment>
<gene>
    <name evidence="2" type="ORF">BN14_09834</name>
</gene>
<evidence type="ECO:0000313" key="3">
    <source>
        <dbReference type="Proteomes" id="UP000012065"/>
    </source>
</evidence>
<name>M5C9J3_THACB</name>
<dbReference type="EMBL" id="CAOJ01015006">
    <property type="protein sequence ID" value="CCO35715.1"/>
    <property type="molecule type" value="Genomic_DNA"/>
</dbReference>
<protein>
    <submittedName>
        <fullName evidence="2">Uncharacterized protein</fullName>
    </submittedName>
</protein>
<evidence type="ECO:0000256" key="1">
    <source>
        <dbReference type="SAM" id="MobiDB-lite"/>
    </source>
</evidence>